<feature type="transmembrane region" description="Helical" evidence="1">
    <location>
        <begin position="46"/>
        <end position="72"/>
    </location>
</feature>
<gene>
    <name evidence="2" type="ORF">C1280_26940</name>
</gene>
<dbReference type="AlphaFoldDB" id="A0A2Z3H5V9"/>
<organism evidence="2 3">
    <name type="scientific">Gemmata obscuriglobus</name>
    <dbReference type="NCBI Taxonomy" id="114"/>
    <lineage>
        <taxon>Bacteria</taxon>
        <taxon>Pseudomonadati</taxon>
        <taxon>Planctomycetota</taxon>
        <taxon>Planctomycetia</taxon>
        <taxon>Gemmatales</taxon>
        <taxon>Gemmataceae</taxon>
        <taxon>Gemmata</taxon>
    </lineage>
</organism>
<keyword evidence="1" id="KW-0472">Membrane</keyword>
<sequence>MGSPFLGLRYSLTGGPVFGVHYIVSDFAFDDESPSRYRRSSPGPSWLHTFSAVFAGALLAGILLLVGLRAYLKWSIEDGIERMKNPPSAKGG</sequence>
<reference evidence="2 3" key="1">
    <citation type="submission" date="2018-01" db="EMBL/GenBank/DDBJ databases">
        <title>G. obscuriglobus.</title>
        <authorList>
            <person name="Franke J."/>
            <person name="Blomberg W."/>
            <person name="Selmecki A."/>
        </authorList>
    </citation>
    <scope>NUCLEOTIDE SEQUENCE [LARGE SCALE GENOMIC DNA]</scope>
    <source>
        <strain evidence="2 3">DSM 5831</strain>
    </source>
</reference>
<dbReference type="KEGG" id="gog:C1280_26940"/>
<keyword evidence="1" id="KW-0812">Transmembrane</keyword>
<name>A0A2Z3H5V9_9BACT</name>
<keyword evidence="1" id="KW-1133">Transmembrane helix</keyword>
<dbReference type="EMBL" id="CP025958">
    <property type="protein sequence ID" value="AWM40281.1"/>
    <property type="molecule type" value="Genomic_DNA"/>
</dbReference>
<keyword evidence="3" id="KW-1185">Reference proteome</keyword>
<accession>A0A2Z3H5V9</accession>
<evidence type="ECO:0000313" key="3">
    <source>
        <dbReference type="Proteomes" id="UP000245802"/>
    </source>
</evidence>
<evidence type="ECO:0000256" key="1">
    <source>
        <dbReference type="SAM" id="Phobius"/>
    </source>
</evidence>
<evidence type="ECO:0000313" key="2">
    <source>
        <dbReference type="EMBL" id="AWM40281.1"/>
    </source>
</evidence>
<proteinExistence type="predicted"/>
<protein>
    <submittedName>
        <fullName evidence="2">Uncharacterized protein</fullName>
    </submittedName>
</protein>
<dbReference type="Proteomes" id="UP000245802">
    <property type="component" value="Chromosome"/>
</dbReference>